<gene>
    <name evidence="1" type="ORF">C7212DRAFT_338938</name>
</gene>
<protein>
    <submittedName>
        <fullName evidence="1">Uncharacterized protein</fullName>
    </submittedName>
</protein>
<keyword evidence="2" id="KW-1185">Reference proteome</keyword>
<dbReference type="Proteomes" id="UP000246991">
    <property type="component" value="Unassembled WGS sequence"/>
</dbReference>
<dbReference type="EMBL" id="PYWC01000115">
    <property type="protein sequence ID" value="PWW72174.1"/>
    <property type="molecule type" value="Genomic_DNA"/>
</dbReference>
<evidence type="ECO:0000313" key="1">
    <source>
        <dbReference type="EMBL" id="PWW72174.1"/>
    </source>
</evidence>
<organism evidence="1 2">
    <name type="scientific">Tuber magnatum</name>
    <name type="common">white Piedmont truffle</name>
    <dbReference type="NCBI Taxonomy" id="42249"/>
    <lineage>
        <taxon>Eukaryota</taxon>
        <taxon>Fungi</taxon>
        <taxon>Dikarya</taxon>
        <taxon>Ascomycota</taxon>
        <taxon>Pezizomycotina</taxon>
        <taxon>Pezizomycetes</taxon>
        <taxon>Pezizales</taxon>
        <taxon>Tuberaceae</taxon>
        <taxon>Tuber</taxon>
    </lineage>
</organism>
<dbReference type="AlphaFoldDB" id="A0A317SCS8"/>
<reference evidence="1 2" key="1">
    <citation type="submission" date="2018-03" db="EMBL/GenBank/DDBJ databases">
        <title>Genomes of Pezizomycetes fungi and the evolution of truffles.</title>
        <authorList>
            <person name="Murat C."/>
            <person name="Payen T."/>
            <person name="Noel B."/>
            <person name="Kuo A."/>
            <person name="Martin F.M."/>
        </authorList>
    </citation>
    <scope>NUCLEOTIDE SEQUENCE [LARGE SCALE GENOMIC DNA]</scope>
    <source>
        <strain evidence="1">091103-1</strain>
    </source>
</reference>
<proteinExistence type="predicted"/>
<evidence type="ECO:0000313" key="2">
    <source>
        <dbReference type="Proteomes" id="UP000246991"/>
    </source>
</evidence>
<accession>A0A317SCS8</accession>
<comment type="caution">
    <text evidence="1">The sequence shown here is derived from an EMBL/GenBank/DDBJ whole genome shotgun (WGS) entry which is preliminary data.</text>
</comment>
<name>A0A317SCS8_9PEZI</name>
<sequence>MGRRRTGSHWLSPPPSRVYSLLPTQHDFHTSTFRPRWNLSNILEEYLRSTGNGKDRLESELEFEYFGTNMVKAPAEASRLDCLWV</sequence>